<evidence type="ECO:0000313" key="10">
    <source>
        <dbReference type="Proteomes" id="UP000693972"/>
    </source>
</evidence>
<dbReference type="SMART" id="SM00138">
    <property type="entry name" value="MeTrc"/>
    <property type="match status" value="1"/>
</dbReference>
<accession>A0A975TYN1</accession>
<evidence type="ECO:0000256" key="5">
    <source>
        <dbReference type="PIRNR" id="PIRNR000410"/>
    </source>
</evidence>
<dbReference type="GO" id="GO:0008983">
    <property type="term" value="F:protein-glutamate O-methyltransferase activity"/>
    <property type="evidence" value="ECO:0007669"/>
    <property type="project" value="UniProtKB-EC"/>
</dbReference>
<keyword evidence="4 5" id="KW-0949">S-adenosyl-L-methionine</keyword>
<keyword evidence="2 5" id="KW-0489">Methyltransferase</keyword>
<dbReference type="Pfam" id="PF01739">
    <property type="entry name" value="CheR"/>
    <property type="match status" value="1"/>
</dbReference>
<dbReference type="EC" id="2.1.1.80" evidence="5"/>
<reference evidence="9 10" key="1">
    <citation type="submission" date="2021-07" db="EMBL/GenBank/DDBJ databases">
        <title>Karlodiniumbacter phycospheric gen. nov., sp. nov., a phycosphere bacterium isolated from karlodinium veneficum.</title>
        <authorList>
            <person name="Peng Y."/>
            <person name="Jiang L."/>
            <person name="Lee J."/>
        </authorList>
    </citation>
    <scope>NUCLEOTIDE SEQUENCE</scope>
    <source>
        <strain evidence="9 10">N5</strain>
    </source>
</reference>
<feature type="binding site" evidence="6">
    <location>
        <position position="88"/>
    </location>
    <ligand>
        <name>S-adenosyl-L-methionine</name>
        <dbReference type="ChEBI" id="CHEBI:59789"/>
    </ligand>
</feature>
<dbReference type="Gene3D" id="1.10.155.10">
    <property type="entry name" value="Chemotaxis receptor methyltransferase CheR, N-terminal domain"/>
    <property type="match status" value="1"/>
</dbReference>
<dbReference type="InterPro" id="IPR022641">
    <property type="entry name" value="CheR_N"/>
</dbReference>
<dbReference type="PANTHER" id="PTHR24422:SF19">
    <property type="entry name" value="CHEMOTAXIS PROTEIN METHYLTRANSFERASE"/>
    <property type="match status" value="1"/>
</dbReference>
<dbReference type="SUPFAM" id="SSF53335">
    <property type="entry name" value="S-adenosyl-L-methionine-dependent methyltransferases"/>
    <property type="match status" value="1"/>
</dbReference>
<dbReference type="InterPro" id="IPR022642">
    <property type="entry name" value="CheR_C"/>
</dbReference>
<dbReference type="SUPFAM" id="SSF47757">
    <property type="entry name" value="Chemotaxis receptor methyltransferase CheR, N-terminal domain"/>
    <property type="match status" value="1"/>
</dbReference>
<evidence type="ECO:0000313" key="9">
    <source>
        <dbReference type="EMBL" id="QXL89982.1"/>
    </source>
</evidence>
<keyword evidence="3 5" id="KW-0808">Transferase</keyword>
<feature type="binding site" evidence="6">
    <location>
        <position position="86"/>
    </location>
    <ligand>
        <name>S-adenosyl-L-methionine</name>
        <dbReference type="ChEBI" id="CHEBI:59789"/>
    </ligand>
</feature>
<dbReference type="InterPro" id="IPR026024">
    <property type="entry name" value="Chemotaxis_MeTrfase_CheR"/>
</dbReference>
<dbReference type="EMBL" id="JAIMBW010000001">
    <property type="protein sequence ID" value="MBY4892699.1"/>
    <property type="molecule type" value="Genomic_DNA"/>
</dbReference>
<evidence type="ECO:0000256" key="3">
    <source>
        <dbReference type="ARBA" id="ARBA00022679"/>
    </source>
</evidence>
<dbReference type="PROSITE" id="PS50123">
    <property type="entry name" value="CHER"/>
    <property type="match status" value="1"/>
</dbReference>
<feature type="binding site" evidence="6">
    <location>
        <begin position="213"/>
        <end position="214"/>
    </location>
    <ligand>
        <name>S-adenosyl-L-methionine</name>
        <dbReference type="ChEBI" id="CHEBI:59789"/>
    </ligand>
</feature>
<dbReference type="Gene3D" id="3.40.50.150">
    <property type="entry name" value="Vaccinia Virus protein VP39"/>
    <property type="match status" value="1"/>
</dbReference>
<dbReference type="InterPro" id="IPR036804">
    <property type="entry name" value="CheR_N_sf"/>
</dbReference>
<evidence type="ECO:0000256" key="6">
    <source>
        <dbReference type="PIRSR" id="PIRSR000410-1"/>
    </source>
</evidence>
<dbReference type="PANTHER" id="PTHR24422">
    <property type="entry name" value="CHEMOTAXIS PROTEIN METHYLTRANSFERASE"/>
    <property type="match status" value="1"/>
</dbReference>
<dbReference type="Proteomes" id="UP000693972">
    <property type="component" value="Unassembled WGS sequence"/>
</dbReference>
<dbReference type="Pfam" id="PF03705">
    <property type="entry name" value="CheR_N"/>
    <property type="match status" value="1"/>
</dbReference>
<evidence type="ECO:0000256" key="1">
    <source>
        <dbReference type="ARBA" id="ARBA00001541"/>
    </source>
</evidence>
<comment type="catalytic activity">
    <reaction evidence="1 5">
        <text>L-glutamyl-[protein] + S-adenosyl-L-methionine = [protein]-L-glutamate 5-O-methyl ester + S-adenosyl-L-homocysteine</text>
        <dbReference type="Rhea" id="RHEA:24452"/>
        <dbReference type="Rhea" id="RHEA-COMP:10208"/>
        <dbReference type="Rhea" id="RHEA-COMP:10311"/>
        <dbReference type="ChEBI" id="CHEBI:29973"/>
        <dbReference type="ChEBI" id="CHEBI:57856"/>
        <dbReference type="ChEBI" id="CHEBI:59789"/>
        <dbReference type="ChEBI" id="CHEBI:82795"/>
        <dbReference type="EC" id="2.1.1.80"/>
    </reaction>
</comment>
<proteinExistence type="predicted"/>
<dbReference type="GO" id="GO:0032259">
    <property type="term" value="P:methylation"/>
    <property type="evidence" value="ECO:0007669"/>
    <property type="project" value="UniProtKB-KW"/>
</dbReference>
<sequence>MPQTAVRTSSPSRQTIGDAAFETIARCLQEETGIVLSEAKKGLAVSRLSRRLRVLGLSDFDAYCDILSGPSAVPEIQEMILLLTTNVTRFFREPHHFESLRSRILPGLIAKAKVGGRVRIWSAGCSSGEEAYSIAMTMLEVFPEAASSNIRILATDIDRNVIRIGQKARYKLSEEDFSEHAILSKYTTKVEGADHQFDVVASAKSMVQFGQLNLMDPWPMQGKFDIVFCRNVVIYFSTETQQRLWPRFANIIVDGGHLMIGHSERVTGPATEILRSTGVTHYELKSRGAIQ</sequence>
<evidence type="ECO:0000259" key="7">
    <source>
        <dbReference type="PROSITE" id="PS50123"/>
    </source>
</evidence>
<feature type="binding site" evidence="6">
    <location>
        <begin position="230"/>
        <end position="231"/>
    </location>
    <ligand>
        <name>S-adenosyl-L-methionine</name>
        <dbReference type="ChEBI" id="CHEBI:59789"/>
    </ligand>
</feature>
<keyword evidence="10" id="KW-1185">Reference proteome</keyword>
<gene>
    <name evidence="8" type="ORF">KUL25_07970</name>
    <name evidence="9" type="ORF">KUL25_07975</name>
</gene>
<comment type="function">
    <text evidence="5">Methylation of the membrane-bound methyl-accepting chemotaxis proteins (MCP) to form gamma-glutamyl methyl ester residues in MCP.</text>
</comment>
<feature type="binding site" evidence="6">
    <location>
        <position position="156"/>
    </location>
    <ligand>
        <name>S-adenosyl-L-methionine</name>
        <dbReference type="ChEBI" id="CHEBI:59789"/>
    </ligand>
</feature>
<dbReference type="InterPro" id="IPR029063">
    <property type="entry name" value="SAM-dependent_MTases_sf"/>
</dbReference>
<feature type="domain" description="CheR-type methyltransferase" evidence="7">
    <location>
        <begin position="9"/>
        <end position="287"/>
    </location>
</feature>
<name>A0A975TYN1_9RHOB</name>
<dbReference type="PIRSF" id="PIRSF000410">
    <property type="entry name" value="CheR"/>
    <property type="match status" value="1"/>
</dbReference>
<dbReference type="EMBL" id="CP078073">
    <property type="protein sequence ID" value="QXL89982.1"/>
    <property type="molecule type" value="Genomic_DNA"/>
</dbReference>
<dbReference type="PRINTS" id="PR00996">
    <property type="entry name" value="CHERMTFRASE"/>
</dbReference>
<protein>
    <recommendedName>
        <fullName evidence="5">Chemotaxis protein methyltransferase</fullName>
        <ecNumber evidence="5">2.1.1.80</ecNumber>
    </recommendedName>
</protein>
<dbReference type="InterPro" id="IPR050903">
    <property type="entry name" value="Bact_Chemotaxis_MeTrfase"/>
</dbReference>
<dbReference type="InterPro" id="IPR000780">
    <property type="entry name" value="CheR_MeTrfase"/>
</dbReference>
<feature type="binding site" evidence="6">
    <location>
        <position position="130"/>
    </location>
    <ligand>
        <name>S-adenosyl-L-methionine</name>
        <dbReference type="ChEBI" id="CHEBI:59789"/>
    </ligand>
</feature>
<organism evidence="9">
    <name type="scientific">Gymnodinialimonas phycosphaerae</name>
    <dbReference type="NCBI Taxonomy" id="2841589"/>
    <lineage>
        <taxon>Bacteria</taxon>
        <taxon>Pseudomonadati</taxon>
        <taxon>Pseudomonadota</taxon>
        <taxon>Alphaproteobacteria</taxon>
        <taxon>Rhodobacterales</taxon>
        <taxon>Paracoccaceae</taxon>
        <taxon>Gymnodinialimonas</taxon>
    </lineage>
</organism>
<feature type="binding site" evidence="6">
    <location>
        <position position="92"/>
    </location>
    <ligand>
        <name>S-adenosyl-L-methionine</name>
        <dbReference type="ChEBI" id="CHEBI:59789"/>
    </ligand>
</feature>
<dbReference type="AlphaFoldDB" id="A0A975TYN1"/>
<evidence type="ECO:0000313" key="8">
    <source>
        <dbReference type="EMBL" id="MBY4892699.1"/>
    </source>
</evidence>
<evidence type="ECO:0000256" key="2">
    <source>
        <dbReference type="ARBA" id="ARBA00022603"/>
    </source>
</evidence>
<evidence type="ECO:0000256" key="4">
    <source>
        <dbReference type="ARBA" id="ARBA00022691"/>
    </source>
</evidence>